<keyword evidence="3" id="KW-1185">Reference proteome</keyword>
<protein>
    <submittedName>
        <fullName evidence="2">Uncharacterized protein</fullName>
    </submittedName>
</protein>
<comment type="caution">
    <text evidence="2">The sequence shown here is derived from an EMBL/GenBank/DDBJ whole genome shotgun (WGS) entry which is preliminary data.</text>
</comment>
<evidence type="ECO:0000313" key="2">
    <source>
        <dbReference type="EMBL" id="KAJ3051169.1"/>
    </source>
</evidence>
<name>A0AAD5SCM0_9FUNG</name>
<dbReference type="EMBL" id="JADGJD010000426">
    <property type="protein sequence ID" value="KAJ3051169.1"/>
    <property type="molecule type" value="Genomic_DNA"/>
</dbReference>
<accession>A0AAD5SCM0</accession>
<evidence type="ECO:0000256" key="1">
    <source>
        <dbReference type="SAM" id="MobiDB-lite"/>
    </source>
</evidence>
<feature type="region of interest" description="Disordered" evidence="1">
    <location>
        <begin position="89"/>
        <end position="109"/>
    </location>
</feature>
<reference evidence="2" key="1">
    <citation type="submission" date="2020-05" db="EMBL/GenBank/DDBJ databases">
        <title>Phylogenomic resolution of chytrid fungi.</title>
        <authorList>
            <person name="Stajich J.E."/>
            <person name="Amses K."/>
            <person name="Simmons R."/>
            <person name="Seto K."/>
            <person name="Myers J."/>
            <person name="Bonds A."/>
            <person name="Quandt C.A."/>
            <person name="Barry K."/>
            <person name="Liu P."/>
            <person name="Grigoriev I."/>
            <person name="Longcore J.E."/>
            <person name="James T.Y."/>
        </authorList>
    </citation>
    <scope>NUCLEOTIDE SEQUENCE</scope>
    <source>
        <strain evidence="2">JEL0318</strain>
    </source>
</reference>
<proteinExistence type="predicted"/>
<feature type="non-terminal residue" evidence="2">
    <location>
        <position position="1"/>
    </location>
</feature>
<organism evidence="2 3">
    <name type="scientific">Rhizophlyctis rosea</name>
    <dbReference type="NCBI Taxonomy" id="64517"/>
    <lineage>
        <taxon>Eukaryota</taxon>
        <taxon>Fungi</taxon>
        <taxon>Fungi incertae sedis</taxon>
        <taxon>Chytridiomycota</taxon>
        <taxon>Chytridiomycota incertae sedis</taxon>
        <taxon>Chytridiomycetes</taxon>
        <taxon>Rhizophlyctidales</taxon>
        <taxon>Rhizophlyctidaceae</taxon>
        <taxon>Rhizophlyctis</taxon>
    </lineage>
</organism>
<sequence>EAGGREVMKITGIEDVGVQTDSGRTPMPVVKPEEMEEAKGRIKELEKDLFYYRKTSKDLKNKLREVVGVNHRLAGVLREKGWDGVVERHKGEAEGNGVRGQEVSVGGHA</sequence>
<evidence type="ECO:0000313" key="3">
    <source>
        <dbReference type="Proteomes" id="UP001212841"/>
    </source>
</evidence>
<dbReference type="AlphaFoldDB" id="A0AAD5SCM0"/>
<dbReference type="Proteomes" id="UP001212841">
    <property type="component" value="Unassembled WGS sequence"/>
</dbReference>
<gene>
    <name evidence="2" type="ORF">HK097_007850</name>
</gene>